<accession>A0A1G6EVZ5</accession>
<protein>
    <submittedName>
        <fullName evidence="1">Uncharacterized protein</fullName>
    </submittedName>
</protein>
<reference evidence="1 2" key="1">
    <citation type="submission" date="2016-10" db="EMBL/GenBank/DDBJ databases">
        <authorList>
            <person name="de Groot N.N."/>
        </authorList>
    </citation>
    <scope>NUCLEOTIDE SEQUENCE [LARGE SCALE GENOMIC DNA]</scope>
    <source>
        <strain evidence="1 2">ASO4-2</strain>
    </source>
</reference>
<dbReference type="Proteomes" id="UP000198771">
    <property type="component" value="Unassembled WGS sequence"/>
</dbReference>
<dbReference type="EMBL" id="FMXO01000025">
    <property type="protein sequence ID" value="SDB61644.1"/>
    <property type="molecule type" value="Genomic_DNA"/>
</dbReference>
<evidence type="ECO:0000313" key="2">
    <source>
        <dbReference type="Proteomes" id="UP000198771"/>
    </source>
</evidence>
<evidence type="ECO:0000313" key="1">
    <source>
        <dbReference type="EMBL" id="SDB61644.1"/>
    </source>
</evidence>
<sequence length="83" mass="8943">MNELMKSGLWFVAGVVVGAVGVNYAARQDNPLRGVMVGTLAQGIAVKEKVFTSLEKAKENVEDMVAEAKHVQSGDRQVPEKSK</sequence>
<keyword evidence="2" id="KW-1185">Reference proteome</keyword>
<dbReference type="STRING" id="617002.SAMN05660653_03220"/>
<proteinExistence type="predicted"/>
<dbReference type="OrthoDB" id="5472138at2"/>
<name>A0A1G6EVZ5_9BACT</name>
<dbReference type="RefSeq" id="WP_161946378.1">
    <property type="nucleotide sequence ID" value="NZ_FMXO01000025.1"/>
</dbReference>
<organism evidence="1 2">
    <name type="scientific">Desulfonatronum thiosulfatophilum</name>
    <dbReference type="NCBI Taxonomy" id="617002"/>
    <lineage>
        <taxon>Bacteria</taxon>
        <taxon>Pseudomonadati</taxon>
        <taxon>Thermodesulfobacteriota</taxon>
        <taxon>Desulfovibrionia</taxon>
        <taxon>Desulfovibrionales</taxon>
        <taxon>Desulfonatronaceae</taxon>
        <taxon>Desulfonatronum</taxon>
    </lineage>
</organism>
<dbReference type="AlphaFoldDB" id="A0A1G6EVZ5"/>
<gene>
    <name evidence="1" type="ORF">SAMN05660653_03220</name>
</gene>